<reference evidence="1 2" key="1">
    <citation type="journal article" date="2019" name="Environ. Microbiol.">
        <title>Species interactions and distinct microbial communities in high Arctic permafrost affected cryosols are associated with the CH4 and CO2 gas fluxes.</title>
        <authorList>
            <person name="Altshuler I."/>
            <person name="Hamel J."/>
            <person name="Turney S."/>
            <person name="Magnuson E."/>
            <person name="Levesque R."/>
            <person name="Greer C."/>
            <person name="Whyte L.G."/>
        </authorList>
    </citation>
    <scope>NUCLEOTIDE SEQUENCE [LARGE SCALE GENOMIC DNA]</scope>
    <source>
        <strain evidence="1 2">S5.1</strain>
    </source>
</reference>
<evidence type="ECO:0000313" key="1">
    <source>
        <dbReference type="EMBL" id="TPG15362.1"/>
    </source>
</evidence>
<dbReference type="AlphaFoldDB" id="A0A502CRK5"/>
<comment type="caution">
    <text evidence="1">The sequence shown here is derived from an EMBL/GenBank/DDBJ whole genome shotgun (WGS) entry which is preliminary data.</text>
</comment>
<dbReference type="EMBL" id="RCZK01000001">
    <property type="protein sequence ID" value="TPG15362.1"/>
    <property type="molecule type" value="Genomic_DNA"/>
</dbReference>
<organism evidence="1 2">
    <name type="scientific">Sphingomonas oligophenolica</name>
    <dbReference type="NCBI Taxonomy" id="301154"/>
    <lineage>
        <taxon>Bacteria</taxon>
        <taxon>Pseudomonadati</taxon>
        <taxon>Pseudomonadota</taxon>
        <taxon>Alphaproteobacteria</taxon>
        <taxon>Sphingomonadales</taxon>
        <taxon>Sphingomonadaceae</taxon>
        <taxon>Sphingomonas</taxon>
    </lineage>
</organism>
<protein>
    <submittedName>
        <fullName evidence="1">Uncharacterized protein</fullName>
    </submittedName>
</protein>
<proteinExistence type="predicted"/>
<accession>A0A502CRK5</accession>
<name>A0A502CRK5_9SPHN</name>
<keyword evidence="2" id="KW-1185">Reference proteome</keyword>
<dbReference type="RefSeq" id="WP_140866193.1">
    <property type="nucleotide sequence ID" value="NZ_RCZK01000001.1"/>
</dbReference>
<gene>
    <name evidence="1" type="ORF">EAH84_00690</name>
</gene>
<dbReference type="Proteomes" id="UP000318413">
    <property type="component" value="Unassembled WGS sequence"/>
</dbReference>
<sequence length="124" mass="14217">MPQEEELADAKRPDLRVHGTGFDAPVPIEIKLAERWTGPRLVERLENQLCGDYLRDVRSGRGVMLLYHRKADRHWSMPDGTKAMTLDELVAALRRHWSAISQRYPGVEEIEVIGIDLTRRTASK</sequence>
<dbReference type="OrthoDB" id="336284at2"/>
<evidence type="ECO:0000313" key="2">
    <source>
        <dbReference type="Proteomes" id="UP000318413"/>
    </source>
</evidence>